<keyword evidence="1" id="KW-0732">Signal</keyword>
<evidence type="ECO:0000313" key="2">
    <source>
        <dbReference type="EMBL" id="MEQ4486008.1"/>
    </source>
</evidence>
<evidence type="ECO:0000256" key="1">
    <source>
        <dbReference type="SAM" id="SignalP"/>
    </source>
</evidence>
<reference evidence="2 3" key="1">
    <citation type="journal article" date="2023" name="Genome Announc.">
        <title>Pan-Genome Analyses of the Genus Cohnella and Proposal of the Novel Species Cohnella silvisoli sp. nov., Isolated from Forest Soil.</title>
        <authorList>
            <person name="Wang C."/>
            <person name="Mao L."/>
            <person name="Bao G."/>
            <person name="Zhu H."/>
        </authorList>
    </citation>
    <scope>NUCLEOTIDE SEQUENCE [LARGE SCALE GENOMIC DNA]</scope>
    <source>
        <strain evidence="2 3">NL03-T5-1</strain>
    </source>
</reference>
<name>A0ABV1L1Y5_9BACL</name>
<dbReference type="Proteomes" id="UP001493487">
    <property type="component" value="Unassembled WGS sequence"/>
</dbReference>
<comment type="caution">
    <text evidence="2">The sequence shown here is derived from an EMBL/GenBank/DDBJ whole genome shotgun (WGS) entry which is preliminary data.</text>
</comment>
<feature type="signal peptide" evidence="1">
    <location>
        <begin position="1"/>
        <end position="24"/>
    </location>
</feature>
<sequence length="172" mass="18738">MKKYMFSLTVVVLIVMLLSACSGGGNNTGLGQSTGGGDVVSSVSGNTLTIAVTKTEPFFETLKQKFEASHPGVTVNIKEYITSTIDKSASGAMQQMQREMEKYVTTVTTEMASGRGPDLLVTNYLPYKKYADKHMLADISKLMADDSSFDSSKYFINVFDTMKYKGGLFANE</sequence>
<protein>
    <submittedName>
        <fullName evidence="2">Extracellular solute-binding protein</fullName>
    </submittedName>
</protein>
<proteinExistence type="predicted"/>
<organism evidence="2 3">
    <name type="scientific">Cohnella silvisoli</name>
    <dbReference type="NCBI Taxonomy" id="2873699"/>
    <lineage>
        <taxon>Bacteria</taxon>
        <taxon>Bacillati</taxon>
        <taxon>Bacillota</taxon>
        <taxon>Bacilli</taxon>
        <taxon>Bacillales</taxon>
        <taxon>Paenibacillaceae</taxon>
        <taxon>Cohnella</taxon>
    </lineage>
</organism>
<dbReference type="Gene3D" id="3.40.190.10">
    <property type="entry name" value="Periplasmic binding protein-like II"/>
    <property type="match status" value="1"/>
</dbReference>
<keyword evidence="3" id="KW-1185">Reference proteome</keyword>
<dbReference type="SUPFAM" id="SSF53850">
    <property type="entry name" value="Periplasmic binding protein-like II"/>
    <property type="match status" value="1"/>
</dbReference>
<dbReference type="EMBL" id="JASKHM010000018">
    <property type="protein sequence ID" value="MEQ4486008.1"/>
    <property type="molecule type" value="Genomic_DNA"/>
</dbReference>
<dbReference type="PROSITE" id="PS51257">
    <property type="entry name" value="PROKAR_LIPOPROTEIN"/>
    <property type="match status" value="1"/>
</dbReference>
<gene>
    <name evidence="2" type="ORF">QJS35_26870</name>
</gene>
<dbReference type="RefSeq" id="WP_232189007.1">
    <property type="nucleotide sequence ID" value="NZ_JAIOAP010000017.1"/>
</dbReference>
<evidence type="ECO:0000313" key="3">
    <source>
        <dbReference type="Proteomes" id="UP001493487"/>
    </source>
</evidence>
<accession>A0ABV1L1Y5</accession>
<feature type="chain" id="PRO_5046592769" evidence="1">
    <location>
        <begin position="25"/>
        <end position="172"/>
    </location>
</feature>